<evidence type="ECO:0000256" key="5">
    <source>
        <dbReference type="SAM" id="MobiDB-lite"/>
    </source>
</evidence>
<proteinExistence type="inferred from homology"/>
<dbReference type="AlphaFoldDB" id="A0A2T4UPC7"/>
<dbReference type="EMBL" id="PZPL01000002">
    <property type="protein sequence ID" value="PTL71383.1"/>
    <property type="molecule type" value="Genomic_DNA"/>
</dbReference>
<dbReference type="InterPro" id="IPR039425">
    <property type="entry name" value="RNA_pol_sigma-70-like"/>
</dbReference>
<dbReference type="InterPro" id="IPR014284">
    <property type="entry name" value="RNA_pol_sigma-70_dom"/>
</dbReference>
<dbReference type="Gene3D" id="1.10.10.10">
    <property type="entry name" value="Winged helix-like DNA-binding domain superfamily/Winged helix DNA-binding domain"/>
    <property type="match status" value="1"/>
</dbReference>
<dbReference type="NCBIfam" id="TIGR02937">
    <property type="entry name" value="sigma70-ECF"/>
    <property type="match status" value="1"/>
</dbReference>
<dbReference type="PANTHER" id="PTHR43133">
    <property type="entry name" value="RNA POLYMERASE ECF-TYPE SIGMA FACTO"/>
    <property type="match status" value="1"/>
</dbReference>
<accession>A0A2T4UPC7</accession>
<evidence type="ECO:0000313" key="8">
    <source>
        <dbReference type="EMBL" id="PTL71383.1"/>
    </source>
</evidence>
<dbReference type="InterPro" id="IPR036388">
    <property type="entry name" value="WH-like_DNA-bd_sf"/>
</dbReference>
<dbReference type="Proteomes" id="UP000241085">
    <property type="component" value="Unassembled WGS sequence"/>
</dbReference>
<evidence type="ECO:0000259" key="6">
    <source>
        <dbReference type="Pfam" id="PF04542"/>
    </source>
</evidence>
<dbReference type="SUPFAM" id="SSF88659">
    <property type="entry name" value="Sigma3 and sigma4 domains of RNA polymerase sigma factors"/>
    <property type="match status" value="1"/>
</dbReference>
<evidence type="ECO:0000256" key="3">
    <source>
        <dbReference type="ARBA" id="ARBA00023082"/>
    </source>
</evidence>
<dbReference type="Gene3D" id="1.10.1740.10">
    <property type="match status" value="1"/>
</dbReference>
<evidence type="ECO:0000313" key="9">
    <source>
        <dbReference type="Proteomes" id="UP000241085"/>
    </source>
</evidence>
<dbReference type="InterPro" id="IPR013324">
    <property type="entry name" value="RNA_pol_sigma_r3/r4-like"/>
</dbReference>
<dbReference type="PANTHER" id="PTHR43133:SF25">
    <property type="entry name" value="RNA POLYMERASE SIGMA FACTOR RFAY-RELATED"/>
    <property type="match status" value="1"/>
</dbReference>
<organism evidence="8 9">
    <name type="scientific">Rathayibacter caricis DSM 15933</name>
    <dbReference type="NCBI Taxonomy" id="1328867"/>
    <lineage>
        <taxon>Bacteria</taxon>
        <taxon>Bacillati</taxon>
        <taxon>Actinomycetota</taxon>
        <taxon>Actinomycetes</taxon>
        <taxon>Micrococcales</taxon>
        <taxon>Microbacteriaceae</taxon>
        <taxon>Rathayibacter</taxon>
    </lineage>
</organism>
<dbReference type="GO" id="GO:0016987">
    <property type="term" value="F:sigma factor activity"/>
    <property type="evidence" value="ECO:0007669"/>
    <property type="project" value="UniProtKB-KW"/>
</dbReference>
<evidence type="ECO:0000256" key="1">
    <source>
        <dbReference type="ARBA" id="ARBA00010641"/>
    </source>
</evidence>
<comment type="caution">
    <text evidence="8">The sequence shown here is derived from an EMBL/GenBank/DDBJ whole genome shotgun (WGS) entry which is preliminary data.</text>
</comment>
<dbReference type="InterPro" id="IPR013325">
    <property type="entry name" value="RNA_pol_sigma_r2"/>
</dbReference>
<sequence>MSEVLARERGDLLRYLERRLGHHDAADALADVMLTAWRRAHLLPREAEPARMWLFGITRNVLANSERSERRRLTLADRLQRVLATAPVEVQPADDGADVRDAIARLAPEQAELIRLVHWDGFTIAAAGQLLGISASTARTRYLRARTDLRAALTPPEAPSQPTEQLTPDDITPARTGRR</sequence>
<gene>
    <name evidence="8" type="ORF">C1I63_18550</name>
</gene>
<feature type="domain" description="RNA polymerase sigma factor 70 region 4 type 2" evidence="7">
    <location>
        <begin position="99"/>
        <end position="149"/>
    </location>
</feature>
<keyword evidence="4" id="KW-0804">Transcription</keyword>
<name>A0A2T4UPC7_9MICO</name>
<dbReference type="Pfam" id="PF04542">
    <property type="entry name" value="Sigma70_r2"/>
    <property type="match status" value="1"/>
</dbReference>
<reference evidence="8 9" key="1">
    <citation type="submission" date="2018-03" db="EMBL/GenBank/DDBJ databases">
        <title>Bacteriophage NCPPB3778 and a type I-E CRISPR drive the evolution of the US Biological Select Agent, Rathayibacter toxicus.</title>
        <authorList>
            <person name="Davis E.W.II."/>
            <person name="Tabima J.F."/>
            <person name="Weisberg A.J."/>
            <person name="Dantas Lopes L."/>
            <person name="Wiseman M.S."/>
            <person name="Wiseman M.S."/>
            <person name="Pupko T."/>
            <person name="Belcher M.S."/>
            <person name="Sechler A.J."/>
            <person name="Tancos M.A."/>
            <person name="Schroeder B.K."/>
            <person name="Murray T.D."/>
            <person name="Luster D.G."/>
            <person name="Schneider W.L."/>
            <person name="Rogers E."/>
            <person name="Andreote F.D."/>
            <person name="Grunwald N.J."/>
            <person name="Putnam M.L."/>
            <person name="Chang J.H."/>
        </authorList>
    </citation>
    <scope>NUCLEOTIDE SEQUENCE [LARGE SCALE GENOMIC DNA]</scope>
    <source>
        <strain evidence="8 9">DSM 15933</strain>
    </source>
</reference>
<dbReference type="SUPFAM" id="SSF88946">
    <property type="entry name" value="Sigma2 domain of RNA polymerase sigma factors"/>
    <property type="match status" value="1"/>
</dbReference>
<dbReference type="Pfam" id="PF08281">
    <property type="entry name" value="Sigma70_r4_2"/>
    <property type="match status" value="1"/>
</dbReference>
<keyword evidence="9" id="KW-1185">Reference proteome</keyword>
<dbReference type="InterPro" id="IPR013249">
    <property type="entry name" value="RNA_pol_sigma70_r4_t2"/>
</dbReference>
<feature type="region of interest" description="Disordered" evidence="5">
    <location>
        <begin position="152"/>
        <end position="179"/>
    </location>
</feature>
<comment type="similarity">
    <text evidence="1">Belongs to the sigma-70 factor family. ECF subfamily.</text>
</comment>
<protein>
    <submittedName>
        <fullName evidence="8">RNA polymerase subunit sigma-24</fullName>
    </submittedName>
</protein>
<evidence type="ECO:0000256" key="4">
    <source>
        <dbReference type="ARBA" id="ARBA00023163"/>
    </source>
</evidence>
<dbReference type="InterPro" id="IPR007627">
    <property type="entry name" value="RNA_pol_sigma70_r2"/>
</dbReference>
<feature type="domain" description="RNA polymerase sigma-70 region 2" evidence="6">
    <location>
        <begin position="7"/>
        <end position="72"/>
    </location>
</feature>
<evidence type="ECO:0000259" key="7">
    <source>
        <dbReference type="Pfam" id="PF08281"/>
    </source>
</evidence>
<dbReference type="GO" id="GO:0003677">
    <property type="term" value="F:DNA binding"/>
    <property type="evidence" value="ECO:0007669"/>
    <property type="project" value="InterPro"/>
</dbReference>
<keyword evidence="3" id="KW-0731">Sigma factor</keyword>
<keyword evidence="2" id="KW-0805">Transcription regulation</keyword>
<dbReference type="GO" id="GO:0006352">
    <property type="term" value="P:DNA-templated transcription initiation"/>
    <property type="evidence" value="ECO:0007669"/>
    <property type="project" value="InterPro"/>
</dbReference>
<evidence type="ECO:0000256" key="2">
    <source>
        <dbReference type="ARBA" id="ARBA00023015"/>
    </source>
</evidence>